<organism evidence="1 2">
    <name type="scientific">Maritalea myrionectae</name>
    <dbReference type="NCBI Taxonomy" id="454601"/>
    <lineage>
        <taxon>Bacteria</taxon>
        <taxon>Pseudomonadati</taxon>
        <taxon>Pseudomonadota</taxon>
        <taxon>Alphaproteobacteria</taxon>
        <taxon>Hyphomicrobiales</taxon>
        <taxon>Devosiaceae</taxon>
        <taxon>Maritalea</taxon>
    </lineage>
</organism>
<proteinExistence type="predicted"/>
<dbReference type="AlphaFoldDB" id="A0A2R4MDX1"/>
<dbReference type="KEGG" id="mmyr:MXMO3_01712"/>
<dbReference type="Proteomes" id="UP000258927">
    <property type="component" value="Chromosome"/>
</dbReference>
<evidence type="ECO:0000313" key="2">
    <source>
        <dbReference type="Proteomes" id="UP000258927"/>
    </source>
</evidence>
<keyword evidence="2" id="KW-1185">Reference proteome</keyword>
<accession>A0A2R4MDX1</accession>
<evidence type="ECO:0008006" key="3">
    <source>
        <dbReference type="Google" id="ProtNLM"/>
    </source>
</evidence>
<name>A0A2R4MDX1_9HYPH</name>
<dbReference type="EMBL" id="CP021330">
    <property type="protein sequence ID" value="AVX04238.1"/>
    <property type="molecule type" value="Genomic_DNA"/>
</dbReference>
<evidence type="ECO:0000313" key="1">
    <source>
        <dbReference type="EMBL" id="AVX04238.1"/>
    </source>
</evidence>
<protein>
    <recommendedName>
        <fullName evidence="3">N-acetyltransferase domain-containing protein</fullName>
    </recommendedName>
</protein>
<sequence>MGEIVKLVGRSGDILGDDLDAPIFGYASISDGVDALGGLAWIEGKCWMWFSSAKPQNVSALHVVRCAKQLLRRAVQVGEMEVYTPRDAQFATSSRLLKLVGFKLAYTESGKEIYVWQA</sequence>
<dbReference type="RefSeq" id="WP_117395582.1">
    <property type="nucleotide sequence ID" value="NZ_CP021330.1"/>
</dbReference>
<reference evidence="1 2" key="1">
    <citation type="submission" date="2017-05" db="EMBL/GenBank/DDBJ databases">
        <title>Genome Analysis of Maritalea myrionectae HL2708#5.</title>
        <authorList>
            <consortium name="Cotde Inc.-PKNU"/>
            <person name="Jang D."/>
            <person name="Oh H.-M."/>
        </authorList>
    </citation>
    <scope>NUCLEOTIDE SEQUENCE [LARGE SCALE GENOMIC DNA]</scope>
    <source>
        <strain evidence="1 2">HL2708#5</strain>
    </source>
</reference>
<gene>
    <name evidence="1" type="ORF">MXMO3_01712</name>
</gene>